<dbReference type="InterPro" id="IPR013785">
    <property type="entry name" value="Aldolase_TIM"/>
</dbReference>
<evidence type="ECO:0000256" key="5">
    <source>
        <dbReference type="ARBA" id="ARBA00008008"/>
    </source>
</evidence>
<dbReference type="UniPathway" id="UPA00070"/>
<dbReference type="PROSITE" id="PS00911">
    <property type="entry name" value="DHODEHASE_1"/>
    <property type="match status" value="1"/>
</dbReference>
<dbReference type="NCBIfam" id="NF002702">
    <property type="entry name" value="PRK02506.1"/>
    <property type="match status" value="1"/>
</dbReference>
<dbReference type="InterPro" id="IPR033886">
    <property type="entry name" value="DHOD_1A"/>
</dbReference>
<sequence>MVDLSTVIAGVPLSNVFFNAAGAWCQREDELQALLDSGAGSLITKSATYEAREGNPTPRYAPLADGVISGGGGSISSIGLANEGYKYYLNYARQFDVTRHGKPLFISLSGLSLADSVKMVTAFAQAELSGCILEINFSCPNVPGKPQLGYDMNAMDTTLATLAPLIEKPFGIKLPPYFDMAHFDQVAAVVNKYDNLAFVTCINSVGNGLAIDLDTERAMIKPKNGFGGLGGRMILNTALANVNAFYRRLAPGKQVIGVGGVVSGKEAFLHILAGASAIQIGTQLMEEGPPVFDRVKRELESIMEKKGYNSVEEFRGKVKTL</sequence>
<dbReference type="PROSITE" id="PS00912">
    <property type="entry name" value="DHODEHASE_2"/>
    <property type="match status" value="1"/>
</dbReference>
<dbReference type="Gene3D" id="3.20.20.70">
    <property type="entry name" value="Aldolase class I"/>
    <property type="match status" value="1"/>
</dbReference>
<protein>
    <recommendedName>
        <fullName evidence="8 15">Dihydroorotate dehydrogenase (fumarate)</fullName>
        <ecNumber evidence="7 15">1.3.98.1</ecNumber>
    </recommendedName>
    <alternativeName>
        <fullName evidence="14 15">Dihydroorotate oxidase</fullName>
    </alternativeName>
</protein>
<evidence type="ECO:0000256" key="8">
    <source>
        <dbReference type="ARBA" id="ARBA00021374"/>
    </source>
</evidence>
<comment type="caution">
    <text evidence="17">The sequence shown here is derived from an EMBL/GenBank/DDBJ whole genome shotgun (WGS) entry which is preliminary data.</text>
</comment>
<evidence type="ECO:0000256" key="7">
    <source>
        <dbReference type="ARBA" id="ARBA00011911"/>
    </source>
</evidence>
<feature type="domain" description="Peptidase A2" evidence="16">
    <location>
        <begin position="31"/>
        <end position="75"/>
    </location>
</feature>
<evidence type="ECO:0000259" key="16">
    <source>
        <dbReference type="PROSITE" id="PS50175"/>
    </source>
</evidence>
<comment type="function">
    <text evidence="15">Catalyzes the conversion of dihydroorotate to orotate with fumarate as the electron acceptor.</text>
</comment>
<keyword evidence="13 15" id="KW-0560">Oxidoreductase</keyword>
<evidence type="ECO:0000256" key="15">
    <source>
        <dbReference type="RuleBase" id="RU364042"/>
    </source>
</evidence>
<dbReference type="GO" id="GO:0006207">
    <property type="term" value="P:'de novo' pyrimidine nucleobase biosynthetic process"/>
    <property type="evidence" value="ECO:0007669"/>
    <property type="project" value="InterPro"/>
</dbReference>
<accession>A0A1X2ILX3</accession>
<dbReference type="InterPro" id="IPR001295">
    <property type="entry name" value="Dihydroorotate_DH_CS"/>
</dbReference>
<keyword evidence="9 15" id="KW-0963">Cytoplasm</keyword>
<dbReference type="OrthoDB" id="14784at2759"/>
<comment type="subcellular location">
    <subcellularLocation>
        <location evidence="3 15">Cytoplasm</location>
    </subcellularLocation>
</comment>
<dbReference type="PROSITE" id="PS50175">
    <property type="entry name" value="ASP_PROT_RETROV"/>
    <property type="match status" value="1"/>
</dbReference>
<evidence type="ECO:0000256" key="3">
    <source>
        <dbReference type="ARBA" id="ARBA00004496"/>
    </source>
</evidence>
<name>A0A1X2ILX3_9FUNG</name>
<dbReference type="EMBL" id="MCGE01000008">
    <property type="protein sequence ID" value="ORZ18772.1"/>
    <property type="molecule type" value="Genomic_DNA"/>
</dbReference>
<dbReference type="PANTHER" id="PTHR48109">
    <property type="entry name" value="DIHYDROOROTATE DEHYDROGENASE (QUINONE), MITOCHONDRIAL-RELATED"/>
    <property type="match status" value="1"/>
</dbReference>
<dbReference type="InterPro" id="IPR050074">
    <property type="entry name" value="DHO_dehydrogenase"/>
</dbReference>
<dbReference type="InterPro" id="IPR001995">
    <property type="entry name" value="Peptidase_A2_cat"/>
</dbReference>
<dbReference type="Pfam" id="PF01180">
    <property type="entry name" value="DHO_dh"/>
    <property type="match status" value="1"/>
</dbReference>
<organism evidence="17 18">
    <name type="scientific">Absidia repens</name>
    <dbReference type="NCBI Taxonomy" id="90262"/>
    <lineage>
        <taxon>Eukaryota</taxon>
        <taxon>Fungi</taxon>
        <taxon>Fungi incertae sedis</taxon>
        <taxon>Mucoromycota</taxon>
        <taxon>Mucoromycotina</taxon>
        <taxon>Mucoromycetes</taxon>
        <taxon>Mucorales</taxon>
        <taxon>Cunninghamellaceae</taxon>
        <taxon>Absidia</taxon>
    </lineage>
</organism>
<dbReference type="STRING" id="90262.A0A1X2ILX3"/>
<evidence type="ECO:0000256" key="13">
    <source>
        <dbReference type="ARBA" id="ARBA00023002"/>
    </source>
</evidence>
<evidence type="ECO:0000256" key="14">
    <source>
        <dbReference type="ARBA" id="ARBA00031623"/>
    </source>
</evidence>
<dbReference type="FunFam" id="3.20.20.70:FF:000027">
    <property type="entry name" value="Dihydropyrimidine dehydrogenase [NADP(+)]"/>
    <property type="match status" value="1"/>
</dbReference>
<evidence type="ECO:0000256" key="10">
    <source>
        <dbReference type="ARBA" id="ARBA00022630"/>
    </source>
</evidence>
<evidence type="ECO:0000256" key="9">
    <source>
        <dbReference type="ARBA" id="ARBA00022490"/>
    </source>
</evidence>
<evidence type="ECO:0000313" key="17">
    <source>
        <dbReference type="EMBL" id="ORZ18772.1"/>
    </source>
</evidence>
<evidence type="ECO:0000256" key="6">
    <source>
        <dbReference type="ARBA" id="ARBA00011738"/>
    </source>
</evidence>
<dbReference type="GO" id="GO:0044205">
    <property type="term" value="P:'de novo' UMP biosynthetic process"/>
    <property type="evidence" value="ECO:0007669"/>
    <property type="project" value="UniProtKB-UniPathway"/>
</dbReference>
<evidence type="ECO:0000256" key="11">
    <source>
        <dbReference type="ARBA" id="ARBA00022643"/>
    </source>
</evidence>
<dbReference type="GO" id="GO:0006508">
    <property type="term" value="P:proteolysis"/>
    <property type="evidence" value="ECO:0007669"/>
    <property type="project" value="InterPro"/>
</dbReference>
<dbReference type="GO" id="GO:0005737">
    <property type="term" value="C:cytoplasm"/>
    <property type="evidence" value="ECO:0007669"/>
    <property type="project" value="UniProtKB-SubCell"/>
</dbReference>
<comment type="cofactor">
    <cofactor evidence="2 15">
        <name>FMN</name>
        <dbReference type="ChEBI" id="CHEBI:58210"/>
    </cofactor>
</comment>
<dbReference type="PIRSF" id="PIRSF000164">
    <property type="entry name" value="DHO_oxidase"/>
    <property type="match status" value="1"/>
</dbReference>
<comment type="pathway">
    <text evidence="4 15">Pyrimidine metabolism; UMP biosynthesis via de novo pathway.</text>
</comment>
<dbReference type="EC" id="1.3.98.1" evidence="7 15"/>
<dbReference type="Proteomes" id="UP000193560">
    <property type="component" value="Unassembled WGS sequence"/>
</dbReference>
<reference evidence="17 18" key="1">
    <citation type="submission" date="2016-07" db="EMBL/GenBank/DDBJ databases">
        <title>Pervasive Adenine N6-methylation of Active Genes in Fungi.</title>
        <authorList>
            <consortium name="DOE Joint Genome Institute"/>
            <person name="Mondo S.J."/>
            <person name="Dannebaum R.O."/>
            <person name="Kuo R.C."/>
            <person name="Labutti K."/>
            <person name="Haridas S."/>
            <person name="Kuo A."/>
            <person name="Salamov A."/>
            <person name="Ahrendt S.R."/>
            <person name="Lipzen A."/>
            <person name="Sullivan W."/>
            <person name="Andreopoulos W.B."/>
            <person name="Clum A."/>
            <person name="Lindquist E."/>
            <person name="Daum C."/>
            <person name="Ramamoorthy G.K."/>
            <person name="Gryganskyi A."/>
            <person name="Culley D."/>
            <person name="Magnuson J.K."/>
            <person name="James T.Y."/>
            <person name="O'Malley M.A."/>
            <person name="Stajich J.E."/>
            <person name="Spatafora J.W."/>
            <person name="Visel A."/>
            <person name="Grigoriev I.V."/>
        </authorList>
    </citation>
    <scope>NUCLEOTIDE SEQUENCE [LARGE SCALE GENOMIC DNA]</scope>
    <source>
        <strain evidence="17 18">NRRL 1336</strain>
    </source>
</reference>
<evidence type="ECO:0000256" key="4">
    <source>
        <dbReference type="ARBA" id="ARBA00004725"/>
    </source>
</evidence>
<evidence type="ECO:0000256" key="12">
    <source>
        <dbReference type="ARBA" id="ARBA00022975"/>
    </source>
</evidence>
<dbReference type="InterPro" id="IPR005720">
    <property type="entry name" value="Dihydroorotate_DH_cat"/>
</dbReference>
<keyword evidence="12 15" id="KW-0665">Pyrimidine biosynthesis</keyword>
<comment type="catalytic activity">
    <reaction evidence="1 15">
        <text>(S)-dihydroorotate + fumarate = orotate + succinate</text>
        <dbReference type="Rhea" id="RHEA:30059"/>
        <dbReference type="ChEBI" id="CHEBI:29806"/>
        <dbReference type="ChEBI" id="CHEBI:30031"/>
        <dbReference type="ChEBI" id="CHEBI:30839"/>
        <dbReference type="ChEBI" id="CHEBI:30864"/>
        <dbReference type="EC" id="1.3.98.1"/>
    </reaction>
</comment>
<evidence type="ECO:0000256" key="2">
    <source>
        <dbReference type="ARBA" id="ARBA00001917"/>
    </source>
</evidence>
<dbReference type="SUPFAM" id="SSF51395">
    <property type="entry name" value="FMN-linked oxidoreductases"/>
    <property type="match status" value="1"/>
</dbReference>
<dbReference type="InterPro" id="IPR012135">
    <property type="entry name" value="Dihydroorotate_DH_1_2"/>
</dbReference>
<evidence type="ECO:0000313" key="18">
    <source>
        <dbReference type="Proteomes" id="UP000193560"/>
    </source>
</evidence>
<keyword evidence="18" id="KW-1185">Reference proteome</keyword>
<proteinExistence type="inferred from homology"/>
<gene>
    <name evidence="17" type="ORF">BCR42DRAFT_411547</name>
</gene>
<dbReference type="AlphaFoldDB" id="A0A1X2ILX3"/>
<comment type="subunit">
    <text evidence="6 15">Homodimer.</text>
</comment>
<dbReference type="InterPro" id="IPR023359">
    <property type="entry name" value="Dihydro_DH_chainA_dom2"/>
</dbReference>
<comment type="similarity">
    <text evidence="5 15">Belongs to the dihydroorotate dehydrogenase family. Type 1 subfamily.</text>
</comment>
<keyword evidence="11 15" id="KW-0288">FMN</keyword>
<dbReference type="Gene3D" id="2.30.26.10">
    <property type="entry name" value="Dihydroorotate Dehydrogenase A, chain A, domain 2"/>
    <property type="match status" value="1"/>
</dbReference>
<dbReference type="GO" id="GO:1990663">
    <property type="term" value="F:dihydroorotate dehydrogenase (fumarate) activity"/>
    <property type="evidence" value="ECO:0007669"/>
    <property type="project" value="UniProtKB-EC"/>
</dbReference>
<dbReference type="PANTHER" id="PTHR48109:SF1">
    <property type="entry name" value="DIHYDROOROTATE DEHYDROGENASE (FUMARATE)"/>
    <property type="match status" value="1"/>
</dbReference>
<evidence type="ECO:0000256" key="1">
    <source>
        <dbReference type="ARBA" id="ARBA00001694"/>
    </source>
</evidence>
<dbReference type="CDD" id="cd04741">
    <property type="entry name" value="DHOD_1A_like"/>
    <property type="match status" value="1"/>
</dbReference>
<dbReference type="GO" id="GO:0004190">
    <property type="term" value="F:aspartic-type endopeptidase activity"/>
    <property type="evidence" value="ECO:0007669"/>
    <property type="project" value="InterPro"/>
</dbReference>
<keyword evidence="10 15" id="KW-0285">Flavoprotein</keyword>